<accession>A0A0G1XYV3</accession>
<reference evidence="4 5" key="1">
    <citation type="journal article" date="2015" name="Nature">
        <title>rRNA introns, odd ribosomes, and small enigmatic genomes across a large radiation of phyla.</title>
        <authorList>
            <person name="Brown C.T."/>
            <person name="Hug L.A."/>
            <person name="Thomas B.C."/>
            <person name="Sharon I."/>
            <person name="Castelle C.J."/>
            <person name="Singh A."/>
            <person name="Wilkins M.J."/>
            <person name="Williams K.H."/>
            <person name="Banfield J.F."/>
        </authorList>
    </citation>
    <scope>NUCLEOTIDE SEQUENCE [LARGE SCALE GENOMIC DNA]</scope>
</reference>
<dbReference type="InterPro" id="IPR050570">
    <property type="entry name" value="Cell_wall_metabolism_enzyme"/>
</dbReference>
<organism evidence="4 5">
    <name type="scientific">Candidatus Giovannonibacteria bacterium GW2011_GWA2_53_7</name>
    <dbReference type="NCBI Taxonomy" id="1618650"/>
    <lineage>
        <taxon>Bacteria</taxon>
        <taxon>Candidatus Giovannoniibacteriota</taxon>
    </lineage>
</organism>
<feature type="coiled-coil region" evidence="1">
    <location>
        <begin position="35"/>
        <end position="111"/>
    </location>
</feature>
<dbReference type="SUPFAM" id="SSF161270">
    <property type="entry name" value="PspA lactotransferrin-binding region"/>
    <property type="match status" value="1"/>
</dbReference>
<evidence type="ECO:0000256" key="2">
    <source>
        <dbReference type="SAM" id="SignalP"/>
    </source>
</evidence>
<evidence type="ECO:0000313" key="4">
    <source>
        <dbReference type="EMBL" id="KKW36065.1"/>
    </source>
</evidence>
<feature type="signal peptide" evidence="2">
    <location>
        <begin position="1"/>
        <end position="25"/>
    </location>
</feature>
<dbReference type="CDD" id="cd12797">
    <property type="entry name" value="M23_peptidase"/>
    <property type="match status" value="1"/>
</dbReference>
<dbReference type="Gene3D" id="2.70.70.10">
    <property type="entry name" value="Glucose Permease (Domain IIA)"/>
    <property type="match status" value="1"/>
</dbReference>
<dbReference type="SUPFAM" id="SSF51261">
    <property type="entry name" value="Duplicated hybrid motif"/>
    <property type="match status" value="1"/>
</dbReference>
<dbReference type="Proteomes" id="UP000034290">
    <property type="component" value="Unassembled WGS sequence"/>
</dbReference>
<protein>
    <submittedName>
        <fullName evidence="4">Peptidase, M23/M37 family</fullName>
    </submittedName>
</protein>
<dbReference type="GO" id="GO:0004222">
    <property type="term" value="F:metalloendopeptidase activity"/>
    <property type="evidence" value="ECO:0007669"/>
    <property type="project" value="TreeGrafter"/>
</dbReference>
<dbReference type="InterPro" id="IPR011055">
    <property type="entry name" value="Dup_hybrid_motif"/>
</dbReference>
<dbReference type="EMBL" id="LCRM01000034">
    <property type="protein sequence ID" value="KKW36065.1"/>
    <property type="molecule type" value="Genomic_DNA"/>
</dbReference>
<dbReference type="Gene3D" id="6.10.250.3150">
    <property type="match status" value="1"/>
</dbReference>
<name>A0A0G1XYV3_9BACT</name>
<keyword evidence="1" id="KW-0175">Coiled coil</keyword>
<evidence type="ECO:0000313" key="5">
    <source>
        <dbReference type="Proteomes" id="UP000034290"/>
    </source>
</evidence>
<keyword evidence="2" id="KW-0732">Signal</keyword>
<dbReference type="PANTHER" id="PTHR21666:SF270">
    <property type="entry name" value="MUREIN HYDROLASE ACTIVATOR ENVC"/>
    <property type="match status" value="1"/>
</dbReference>
<evidence type="ECO:0000259" key="3">
    <source>
        <dbReference type="Pfam" id="PF01551"/>
    </source>
</evidence>
<dbReference type="AlphaFoldDB" id="A0A0G1XYV3"/>
<comment type="caution">
    <text evidence="4">The sequence shown here is derived from an EMBL/GenBank/DDBJ whole genome shotgun (WGS) entry which is preliminary data.</text>
</comment>
<dbReference type="Pfam" id="PF01551">
    <property type="entry name" value="Peptidase_M23"/>
    <property type="match status" value="1"/>
</dbReference>
<dbReference type="PANTHER" id="PTHR21666">
    <property type="entry name" value="PEPTIDASE-RELATED"/>
    <property type="match status" value="1"/>
</dbReference>
<evidence type="ECO:0000256" key="1">
    <source>
        <dbReference type="SAM" id="Coils"/>
    </source>
</evidence>
<proteinExistence type="predicted"/>
<gene>
    <name evidence="4" type="ORF">UY81_C0034G0010</name>
</gene>
<sequence>MTNYRRHTAVLIILVVLASPPIAIAQSPTEIQQQINNHNSEIKKLDEEIAEYQKQLSATSAKKNTLQAKLDELNLSIKKKNAEISQTQNKIDTTKLEIKQLAGNIETARQSINVHSMGLGESIRALSIAEDQPIAAQVLSEGTQDVWNDIVVSQRVQSAVRTHIKNLAAAKQEYTDTKTATEAKQAQLVKQQQTLKTQQGSLSAQKTAQNDLLKQTQSQEANYQKIIAQKKMQQAAFEDALNNLQTQLQYTVNPSTITVAGKGILRYPVDNVIITQYFGNTPFASSGAYGGKGHNGIDLGASIGTPLRAAASGVVLATGNTDATRGCYSFGKWVFIKHPNGLGTMYAHLSQISVSSGQQVATGQLIGYSGETGYATGPHLHFGVYVASATQIMRLGDATKKTTPCSGVMMPVAPVSGYLNPLNYL</sequence>
<dbReference type="InterPro" id="IPR016047">
    <property type="entry name" value="M23ase_b-sheet_dom"/>
</dbReference>
<feature type="chain" id="PRO_5002540860" evidence="2">
    <location>
        <begin position="26"/>
        <end position="425"/>
    </location>
</feature>
<feature type="domain" description="M23ase beta-sheet core" evidence="3">
    <location>
        <begin position="293"/>
        <end position="387"/>
    </location>
</feature>